<keyword evidence="2 4" id="KW-0238">DNA-binding</keyword>
<dbReference type="PROSITE" id="PS51898">
    <property type="entry name" value="TYR_RECOMBINASE"/>
    <property type="match status" value="1"/>
</dbReference>
<keyword evidence="1" id="KW-0229">DNA integration</keyword>
<gene>
    <name evidence="7" type="ORF">RFN29_34990</name>
</gene>
<dbReference type="InterPro" id="IPR050090">
    <property type="entry name" value="Tyrosine_recombinase_XerCD"/>
</dbReference>
<dbReference type="Gene3D" id="1.10.443.10">
    <property type="entry name" value="Intergrase catalytic core"/>
    <property type="match status" value="1"/>
</dbReference>
<dbReference type="CDD" id="cd01188">
    <property type="entry name" value="INT_RitA_C_like"/>
    <property type="match status" value="1"/>
</dbReference>
<keyword evidence="8" id="KW-1185">Reference proteome</keyword>
<dbReference type="InterPro" id="IPR044068">
    <property type="entry name" value="CB"/>
</dbReference>
<organism evidence="7 8">
    <name type="scientific">Mesorhizobium captivum</name>
    <dbReference type="NCBI Taxonomy" id="3072319"/>
    <lineage>
        <taxon>Bacteria</taxon>
        <taxon>Pseudomonadati</taxon>
        <taxon>Pseudomonadota</taxon>
        <taxon>Alphaproteobacteria</taxon>
        <taxon>Hyphomicrobiales</taxon>
        <taxon>Phyllobacteriaceae</taxon>
        <taxon>Mesorhizobium</taxon>
    </lineage>
</organism>
<protein>
    <submittedName>
        <fullName evidence="7">Site-specific integrase</fullName>
    </submittedName>
</protein>
<evidence type="ECO:0000256" key="4">
    <source>
        <dbReference type="PROSITE-ProRule" id="PRU01248"/>
    </source>
</evidence>
<dbReference type="RefSeq" id="WP_320230358.1">
    <property type="nucleotide sequence ID" value="NZ_JAVIJC010000090.1"/>
</dbReference>
<evidence type="ECO:0000259" key="5">
    <source>
        <dbReference type="PROSITE" id="PS51898"/>
    </source>
</evidence>
<dbReference type="InterPro" id="IPR011010">
    <property type="entry name" value="DNA_brk_join_enz"/>
</dbReference>
<dbReference type="PANTHER" id="PTHR30349">
    <property type="entry name" value="PHAGE INTEGRASE-RELATED"/>
    <property type="match status" value="1"/>
</dbReference>
<feature type="domain" description="Tyr recombinase" evidence="5">
    <location>
        <begin position="220"/>
        <end position="403"/>
    </location>
</feature>
<dbReference type="PROSITE" id="PS51900">
    <property type="entry name" value="CB"/>
    <property type="match status" value="1"/>
</dbReference>
<proteinExistence type="predicted"/>
<evidence type="ECO:0000256" key="3">
    <source>
        <dbReference type="ARBA" id="ARBA00023172"/>
    </source>
</evidence>
<evidence type="ECO:0000313" key="8">
    <source>
        <dbReference type="Proteomes" id="UP001271249"/>
    </source>
</evidence>
<evidence type="ECO:0000256" key="1">
    <source>
        <dbReference type="ARBA" id="ARBA00022908"/>
    </source>
</evidence>
<keyword evidence="3" id="KW-0233">DNA recombination</keyword>
<dbReference type="InterPro" id="IPR010998">
    <property type="entry name" value="Integrase_recombinase_N"/>
</dbReference>
<dbReference type="InterPro" id="IPR013762">
    <property type="entry name" value="Integrase-like_cat_sf"/>
</dbReference>
<dbReference type="Pfam" id="PF00589">
    <property type="entry name" value="Phage_integrase"/>
    <property type="match status" value="1"/>
</dbReference>
<dbReference type="Proteomes" id="UP001271249">
    <property type="component" value="Unassembled WGS sequence"/>
</dbReference>
<dbReference type="InterPro" id="IPR002104">
    <property type="entry name" value="Integrase_catalytic"/>
</dbReference>
<dbReference type="SUPFAM" id="SSF56349">
    <property type="entry name" value="DNA breaking-rejoining enzymes"/>
    <property type="match status" value="1"/>
</dbReference>
<name>A0ABU4ZCK1_9HYPH</name>
<evidence type="ECO:0000256" key="2">
    <source>
        <dbReference type="ARBA" id="ARBA00023125"/>
    </source>
</evidence>
<evidence type="ECO:0000259" key="6">
    <source>
        <dbReference type="PROSITE" id="PS51900"/>
    </source>
</evidence>
<dbReference type="PANTHER" id="PTHR30349:SF90">
    <property type="entry name" value="TYROSINE RECOMBINASE XERD"/>
    <property type="match status" value="1"/>
</dbReference>
<sequence>MLEFYFSYGGVLKRLRSGALGGEMDRLAGHFFSLGYKQASAKIYLSRIARFSQFAGARCGPMPISQDVIDSYLCTFTTDTPRIGAVSALGHARRVAPERFIGSAPSVDDDPDALLLASFSDYLRRVCGLEPKSREGVLLGGRRFLDWFHHHRPGQDLGALTAEHVLAAVEHRLSRSATSGTRTAATSHIRTFLRFLYWAGYHDQDLARVVPRTPHWRLAHLPPRLAWDDVRRAIDMIGATTPVDVRDRAVLLLLATTGIRNGELRALQLHDIDWRTGEVFVRRTKGKRDRVAPLIEEAGATLADYILRARPKVDSPYLFLSFTPPVGPFKCASPVSRIVQRRLRHSGIEFVGGAHLLRHSLATQLVEQRRPINEVADLLGHRSINTTALYVKVATSQLAEVALPFPGGVA</sequence>
<dbReference type="Gene3D" id="1.10.150.130">
    <property type="match status" value="1"/>
</dbReference>
<feature type="domain" description="Core-binding (CB)" evidence="6">
    <location>
        <begin position="110"/>
        <end position="197"/>
    </location>
</feature>
<comment type="caution">
    <text evidence="7">The sequence shown here is derived from an EMBL/GenBank/DDBJ whole genome shotgun (WGS) entry which is preliminary data.</text>
</comment>
<dbReference type="EMBL" id="JAVIJC010000090">
    <property type="protein sequence ID" value="MDX8496698.1"/>
    <property type="molecule type" value="Genomic_DNA"/>
</dbReference>
<evidence type="ECO:0000313" key="7">
    <source>
        <dbReference type="EMBL" id="MDX8496698.1"/>
    </source>
</evidence>
<reference evidence="7 8" key="1">
    <citation type="submission" date="2023-08" db="EMBL/GenBank/DDBJ databases">
        <title>Implementing the SeqCode for naming new Mesorhizobium species isolated from Vachellia karroo root nodules.</title>
        <authorList>
            <person name="Van Lill M."/>
        </authorList>
    </citation>
    <scope>NUCLEOTIDE SEQUENCE [LARGE SCALE GENOMIC DNA]</scope>
    <source>
        <strain evidence="7 8">VK22B</strain>
    </source>
</reference>
<accession>A0ABU4ZCK1</accession>